<name>A0A915IXE4_ROMCU</name>
<dbReference type="AlphaFoldDB" id="A0A915IXE4"/>
<keyword evidence="3" id="KW-0732">Signal</keyword>
<protein>
    <submittedName>
        <fullName evidence="5">Uncharacterized protein</fullName>
    </submittedName>
</protein>
<evidence type="ECO:0000313" key="4">
    <source>
        <dbReference type="Proteomes" id="UP000887565"/>
    </source>
</evidence>
<feature type="transmembrane region" description="Helical" evidence="2">
    <location>
        <begin position="211"/>
        <end position="231"/>
    </location>
</feature>
<feature type="chain" id="PRO_5037573107" evidence="3">
    <location>
        <begin position="19"/>
        <end position="583"/>
    </location>
</feature>
<keyword evidence="4" id="KW-1185">Reference proteome</keyword>
<keyword evidence="2" id="KW-0812">Transmembrane</keyword>
<feature type="region of interest" description="Disordered" evidence="1">
    <location>
        <begin position="525"/>
        <end position="555"/>
    </location>
</feature>
<evidence type="ECO:0000256" key="2">
    <source>
        <dbReference type="SAM" id="Phobius"/>
    </source>
</evidence>
<proteinExistence type="predicted"/>
<organism evidence="4 5">
    <name type="scientific">Romanomermis culicivorax</name>
    <name type="common">Nematode worm</name>
    <dbReference type="NCBI Taxonomy" id="13658"/>
    <lineage>
        <taxon>Eukaryota</taxon>
        <taxon>Metazoa</taxon>
        <taxon>Ecdysozoa</taxon>
        <taxon>Nematoda</taxon>
        <taxon>Enoplea</taxon>
        <taxon>Dorylaimia</taxon>
        <taxon>Mermithida</taxon>
        <taxon>Mermithoidea</taxon>
        <taxon>Mermithidae</taxon>
        <taxon>Romanomermis</taxon>
    </lineage>
</organism>
<accession>A0A915IXE4</accession>
<evidence type="ECO:0000256" key="3">
    <source>
        <dbReference type="SAM" id="SignalP"/>
    </source>
</evidence>
<evidence type="ECO:0000313" key="5">
    <source>
        <dbReference type="WBParaSite" id="nRc.2.0.1.t18769-RA"/>
    </source>
</evidence>
<feature type="signal peptide" evidence="3">
    <location>
        <begin position="1"/>
        <end position="18"/>
    </location>
</feature>
<dbReference type="Proteomes" id="UP000887565">
    <property type="component" value="Unplaced"/>
</dbReference>
<keyword evidence="2" id="KW-1133">Transmembrane helix</keyword>
<keyword evidence="2" id="KW-0472">Membrane</keyword>
<evidence type="ECO:0000256" key="1">
    <source>
        <dbReference type="SAM" id="MobiDB-lite"/>
    </source>
</evidence>
<sequence length="583" mass="66492">MTRKFWFILFAIFPSTAANEKDYVCNNGTQFECLCYKGDGQLAKQYPDCHAFLGEQTLLIMQISLKFDTVKNGMVDRRKYERIFKRYIIANLITKYCLRQGHQKSKHCRHLDLPVPVENVVILKIFCAEGHVSVVDMAMVEKSDQKLLTNVNTVSPAFLIKVVNASLRRRSLKHVKLIDTGTTYFAIPRSPLFVHRNSGESQDHHVQNTPFYISLVVLILAIIFICTFTALKVSRDRARAKTKANDKAYAEKCHNYGSTKYEQPILRTEPTFQYKVGYSTPETKNVFGNELQTTAIVAVQQNPSNSIPSATFEVNYPQIQVDDHEEDDKDYQKAKIKRTQSLATFRQYMKSVKMTSKAGILFRKIVSDYVLSKRRIRPDKENVDEGSPSTFSKPTFYGSVETSVHEFGGSHRIKPNHKCGKSKSDNTLLRYTESYPKVHASTTTDILSGVKSVDRIEEEPIELYDMKNIKPDEILSIFQVTCDVPKISITTTDQDYAYLDNYELLNQIQTTSILGDETFNKPNIEENLNASDTSSCRETDTEGEDESETDNQGWDYAHTTLALSSSNYQQLCESQTSMNRMES</sequence>
<reference evidence="5" key="1">
    <citation type="submission" date="2022-11" db="UniProtKB">
        <authorList>
            <consortium name="WormBaseParasite"/>
        </authorList>
    </citation>
    <scope>IDENTIFICATION</scope>
</reference>
<dbReference type="WBParaSite" id="nRc.2.0.1.t18769-RA">
    <property type="protein sequence ID" value="nRc.2.0.1.t18769-RA"/>
    <property type="gene ID" value="nRc.2.0.1.g18769"/>
</dbReference>